<evidence type="ECO:0000256" key="1">
    <source>
        <dbReference type="ARBA" id="ARBA00004141"/>
    </source>
</evidence>
<comment type="similarity">
    <text evidence="5">Belongs to the SAT4 family.</text>
</comment>
<comment type="caution">
    <text evidence="9">The sequence shown here is derived from an EMBL/GenBank/DDBJ whole genome shotgun (WGS) entry which is preliminary data.</text>
</comment>
<keyword evidence="4 7" id="KW-0472">Membrane</keyword>
<evidence type="ECO:0000259" key="8">
    <source>
        <dbReference type="Pfam" id="PF20684"/>
    </source>
</evidence>
<evidence type="ECO:0000256" key="6">
    <source>
        <dbReference type="SAM" id="MobiDB-lite"/>
    </source>
</evidence>
<dbReference type="PANTHER" id="PTHR33048:SF165">
    <property type="entry name" value="INTEGRAL MEMBRANE PROTEIN"/>
    <property type="match status" value="1"/>
</dbReference>
<evidence type="ECO:0000256" key="4">
    <source>
        <dbReference type="ARBA" id="ARBA00023136"/>
    </source>
</evidence>
<keyword evidence="3 7" id="KW-1133">Transmembrane helix</keyword>
<evidence type="ECO:0000256" key="5">
    <source>
        <dbReference type="ARBA" id="ARBA00038359"/>
    </source>
</evidence>
<feature type="transmembrane region" description="Helical" evidence="7">
    <location>
        <begin position="203"/>
        <end position="222"/>
    </location>
</feature>
<evidence type="ECO:0000313" key="10">
    <source>
        <dbReference type="Proteomes" id="UP001610335"/>
    </source>
</evidence>
<keyword evidence="2 7" id="KW-0812">Transmembrane</keyword>
<comment type="subcellular location">
    <subcellularLocation>
        <location evidence="1">Membrane</location>
        <topology evidence="1">Multi-pass membrane protein</topology>
    </subcellularLocation>
</comment>
<feature type="region of interest" description="Disordered" evidence="6">
    <location>
        <begin position="299"/>
        <end position="354"/>
    </location>
</feature>
<feature type="transmembrane region" description="Helical" evidence="7">
    <location>
        <begin position="242"/>
        <end position="262"/>
    </location>
</feature>
<reference evidence="9 10" key="1">
    <citation type="submission" date="2024-07" db="EMBL/GenBank/DDBJ databases">
        <title>Section-level genome sequencing and comparative genomics of Aspergillus sections Usti and Cavernicolus.</title>
        <authorList>
            <consortium name="Lawrence Berkeley National Laboratory"/>
            <person name="Nybo J.L."/>
            <person name="Vesth T.C."/>
            <person name="Theobald S."/>
            <person name="Frisvad J.C."/>
            <person name="Larsen T.O."/>
            <person name="Kjaerboelling I."/>
            <person name="Rothschild-Mancinelli K."/>
            <person name="Lyhne E.K."/>
            <person name="Kogle M.E."/>
            <person name="Barry K."/>
            <person name="Clum A."/>
            <person name="Na H."/>
            <person name="Ledsgaard L."/>
            <person name="Lin J."/>
            <person name="Lipzen A."/>
            <person name="Kuo A."/>
            <person name="Riley R."/>
            <person name="Mondo S."/>
            <person name="LaButti K."/>
            <person name="Haridas S."/>
            <person name="Pangalinan J."/>
            <person name="Salamov A.A."/>
            <person name="Simmons B.A."/>
            <person name="Magnuson J.K."/>
            <person name="Chen J."/>
            <person name="Drula E."/>
            <person name="Henrissat B."/>
            <person name="Wiebenga A."/>
            <person name="Lubbers R.J."/>
            <person name="Gomes A.C."/>
            <person name="Makela M.R."/>
            <person name="Stajich J."/>
            <person name="Grigoriev I.V."/>
            <person name="Mortensen U.H."/>
            <person name="De vries R.P."/>
            <person name="Baker S.E."/>
            <person name="Andersen M.R."/>
        </authorList>
    </citation>
    <scope>NUCLEOTIDE SEQUENCE [LARGE SCALE GENOMIC DNA]</scope>
    <source>
        <strain evidence="9 10">CBS 600.67</strain>
    </source>
</reference>
<dbReference type="EMBL" id="JBFXLS010000099">
    <property type="protein sequence ID" value="KAL2816651.1"/>
    <property type="molecule type" value="Genomic_DNA"/>
</dbReference>
<evidence type="ECO:0000313" key="9">
    <source>
        <dbReference type="EMBL" id="KAL2816651.1"/>
    </source>
</evidence>
<protein>
    <recommendedName>
        <fullName evidence="8">Rhodopsin domain-containing protein</fullName>
    </recommendedName>
</protein>
<feature type="transmembrane region" description="Helical" evidence="7">
    <location>
        <begin position="6"/>
        <end position="26"/>
    </location>
</feature>
<dbReference type="Proteomes" id="UP001610335">
    <property type="component" value="Unassembled WGS sequence"/>
</dbReference>
<keyword evidence="10" id="KW-1185">Reference proteome</keyword>
<gene>
    <name evidence="9" type="ORF">BDW59DRAFT_182400</name>
</gene>
<feature type="compositionally biased region" description="Polar residues" evidence="6">
    <location>
        <begin position="399"/>
        <end position="409"/>
    </location>
</feature>
<accession>A0ABR4HME2</accession>
<feature type="transmembrane region" description="Helical" evidence="7">
    <location>
        <begin position="38"/>
        <end position="59"/>
    </location>
</feature>
<feature type="compositionally biased region" description="Polar residues" evidence="6">
    <location>
        <begin position="303"/>
        <end position="315"/>
    </location>
</feature>
<evidence type="ECO:0000256" key="2">
    <source>
        <dbReference type="ARBA" id="ARBA00022692"/>
    </source>
</evidence>
<feature type="compositionally biased region" description="Low complexity" evidence="6">
    <location>
        <begin position="383"/>
        <end position="394"/>
    </location>
</feature>
<dbReference type="InterPro" id="IPR049326">
    <property type="entry name" value="Rhodopsin_dom_fungi"/>
</dbReference>
<feature type="compositionally biased region" description="Acidic residues" evidence="6">
    <location>
        <begin position="324"/>
        <end position="334"/>
    </location>
</feature>
<proteinExistence type="inferred from homology"/>
<feature type="transmembrane region" description="Helical" evidence="7">
    <location>
        <begin position="120"/>
        <end position="141"/>
    </location>
</feature>
<name>A0ABR4HME2_9EURO</name>
<dbReference type="PANTHER" id="PTHR33048">
    <property type="entry name" value="PTH11-LIKE INTEGRAL MEMBRANE PROTEIN (AFU_ORTHOLOGUE AFUA_5G11245)"/>
    <property type="match status" value="1"/>
</dbReference>
<evidence type="ECO:0000256" key="3">
    <source>
        <dbReference type="ARBA" id="ARBA00022989"/>
    </source>
</evidence>
<feature type="transmembrane region" description="Helical" evidence="7">
    <location>
        <begin position="87"/>
        <end position="108"/>
    </location>
</feature>
<feature type="domain" description="Rhodopsin" evidence="8">
    <location>
        <begin position="26"/>
        <end position="267"/>
    </location>
</feature>
<organism evidence="9 10">
    <name type="scientific">Aspergillus cavernicola</name>
    <dbReference type="NCBI Taxonomy" id="176166"/>
    <lineage>
        <taxon>Eukaryota</taxon>
        <taxon>Fungi</taxon>
        <taxon>Dikarya</taxon>
        <taxon>Ascomycota</taxon>
        <taxon>Pezizomycotina</taxon>
        <taxon>Eurotiomycetes</taxon>
        <taxon>Eurotiomycetidae</taxon>
        <taxon>Eurotiales</taxon>
        <taxon>Aspergillaceae</taxon>
        <taxon>Aspergillus</taxon>
        <taxon>Aspergillus subgen. Nidulantes</taxon>
    </lineage>
</organism>
<dbReference type="InterPro" id="IPR052337">
    <property type="entry name" value="SAT4-like"/>
</dbReference>
<evidence type="ECO:0000256" key="7">
    <source>
        <dbReference type="SAM" id="Phobius"/>
    </source>
</evidence>
<feature type="region of interest" description="Disordered" evidence="6">
    <location>
        <begin position="374"/>
        <end position="409"/>
    </location>
</feature>
<sequence length="409" mass="44477">MAGDKSPMIVAVSWTETAIGLVFFALRFVSNWKIVARFRWDFAIASLTVVTEFTAQIFLQLSVDAGMGQHIGTLTHANEVRALKWSWAFQLLAIAASTLGKLAILAFLIQIRGRHEKKPWFLITVGVLVGAVNVTVLGTILGQCAPMEKLWDDHLEGNCDPGRVVNQNYSFFQASFNSFLDALLASYPVHLFWKLQMKIRIKVALSVLMGLGWIAAVCSAIKTYELKALTETSDITWAQPSLLIWASTEAWIVIVVGCVPPIRPLMETILQRLGLTSKKTSTPNTYPYGSGGAGHVGYGATRSMPTSHSHFQSNAYGGKQTFGDDNDNDLDWVELGEPGAGSGHNNGSKERIVGGDKDVVVTTDIVTQFEDIESHHGHGHGSGPSSSNDSSISGEDLARQQSPGSRKVF</sequence>
<dbReference type="Pfam" id="PF20684">
    <property type="entry name" value="Fung_rhodopsin"/>
    <property type="match status" value="1"/>
</dbReference>